<evidence type="ECO:0000259" key="2">
    <source>
        <dbReference type="SMART" id="SM00014"/>
    </source>
</evidence>
<dbReference type="Gene3D" id="1.20.144.10">
    <property type="entry name" value="Phosphatidic acid phosphatase type 2/haloperoxidase"/>
    <property type="match status" value="1"/>
</dbReference>
<evidence type="ECO:0000313" key="3">
    <source>
        <dbReference type="EMBL" id="KKP88075.1"/>
    </source>
</evidence>
<evidence type="ECO:0000256" key="1">
    <source>
        <dbReference type="SAM" id="Phobius"/>
    </source>
</evidence>
<dbReference type="InterPro" id="IPR000326">
    <property type="entry name" value="PAP2/HPO"/>
</dbReference>
<dbReference type="Pfam" id="PF01569">
    <property type="entry name" value="PAP2"/>
    <property type="match status" value="1"/>
</dbReference>
<feature type="domain" description="Phosphatidic acid phosphatase type 2/haloperoxidase" evidence="2">
    <location>
        <begin position="58"/>
        <end position="169"/>
    </location>
</feature>
<keyword evidence="1" id="KW-0812">Transmembrane</keyword>
<feature type="transmembrane region" description="Helical" evidence="1">
    <location>
        <begin position="58"/>
        <end position="81"/>
    </location>
</feature>
<keyword evidence="1" id="KW-0472">Membrane</keyword>
<dbReference type="SMART" id="SM00014">
    <property type="entry name" value="acidPPc"/>
    <property type="match status" value="1"/>
</dbReference>
<feature type="transmembrane region" description="Helical" evidence="1">
    <location>
        <begin position="103"/>
        <end position="123"/>
    </location>
</feature>
<feature type="transmembrane region" description="Helical" evidence="1">
    <location>
        <begin position="128"/>
        <end position="148"/>
    </location>
</feature>
<accession>A0A0G0FKY6</accession>
<dbReference type="STRING" id="1618333.UR93_C0023G0029"/>
<reference evidence="3 4" key="1">
    <citation type="journal article" date="2015" name="Nature">
        <title>rRNA introns, odd ribosomes, and small enigmatic genomes across a large radiation of phyla.</title>
        <authorList>
            <person name="Brown C.T."/>
            <person name="Hug L.A."/>
            <person name="Thomas B.C."/>
            <person name="Sharon I."/>
            <person name="Castelle C.J."/>
            <person name="Singh A."/>
            <person name="Wilkins M.J."/>
            <person name="Williams K.H."/>
            <person name="Banfield J.F."/>
        </authorList>
    </citation>
    <scope>NUCLEOTIDE SEQUENCE [LARGE SCALE GENOMIC DNA]</scope>
</reference>
<keyword evidence="1" id="KW-1133">Transmembrane helix</keyword>
<dbReference type="Proteomes" id="UP000034316">
    <property type="component" value="Unassembled WGS sequence"/>
</dbReference>
<proteinExistence type="predicted"/>
<dbReference type="PANTHER" id="PTHR14969:SF13">
    <property type="entry name" value="AT30094P"/>
    <property type="match status" value="1"/>
</dbReference>
<protein>
    <submittedName>
        <fullName evidence="3">PAP2 superfamily protein</fullName>
    </submittedName>
</protein>
<evidence type="ECO:0000313" key="4">
    <source>
        <dbReference type="Proteomes" id="UP000034316"/>
    </source>
</evidence>
<dbReference type="InterPro" id="IPR036938">
    <property type="entry name" value="PAP2/HPO_sf"/>
</dbReference>
<dbReference type="PANTHER" id="PTHR14969">
    <property type="entry name" value="SPHINGOSINE-1-PHOSPHATE PHOSPHOHYDROLASE"/>
    <property type="match status" value="1"/>
</dbReference>
<dbReference type="SUPFAM" id="SSF48317">
    <property type="entry name" value="Acid phosphatase/Vanadium-dependent haloperoxidase"/>
    <property type="match status" value="1"/>
</dbReference>
<sequence>MINYLLTIDHFLAKYFYNYFIVNSGLCGILVLLAKWLVYLTPLLLLILWFYKKNYQNLLRATFSGLFGWMIINRLISYFFYRPRPFSESLLGKKEFLFHRPDYSFPSDHATFLSGITFSFLLFKEKKLFNIFLAIAITTSLCRFLVGVHYLSDILAGWLVGLISAFIMKSIDNLFEKYFYSPIIWTYKTIFRFIK</sequence>
<feature type="transmembrane region" description="Helical" evidence="1">
    <location>
        <begin position="154"/>
        <end position="171"/>
    </location>
</feature>
<gene>
    <name evidence="3" type="ORF">UR93_C0023G0029</name>
</gene>
<feature type="transmembrane region" description="Helical" evidence="1">
    <location>
        <begin position="20"/>
        <end position="51"/>
    </location>
</feature>
<dbReference type="AlphaFoldDB" id="A0A0G0FKY6"/>
<name>A0A0G0FKY6_9BACT</name>
<comment type="caution">
    <text evidence="3">The sequence shown here is derived from an EMBL/GenBank/DDBJ whole genome shotgun (WGS) entry which is preliminary data.</text>
</comment>
<dbReference type="EMBL" id="LBRB01000023">
    <property type="protein sequence ID" value="KKP88075.1"/>
    <property type="molecule type" value="Genomic_DNA"/>
</dbReference>
<organism evidence="3 4">
    <name type="scientific">Berkelbacteria bacterium GW2011_GWA2_35_9</name>
    <dbReference type="NCBI Taxonomy" id="1618333"/>
    <lineage>
        <taxon>Bacteria</taxon>
        <taxon>Candidatus Berkelbacteria</taxon>
    </lineage>
</organism>